<organism evidence="9 10">
    <name type="scientific">Parelaphostrongylus tenuis</name>
    <name type="common">Meningeal worm</name>
    <dbReference type="NCBI Taxonomy" id="148309"/>
    <lineage>
        <taxon>Eukaryota</taxon>
        <taxon>Metazoa</taxon>
        <taxon>Ecdysozoa</taxon>
        <taxon>Nematoda</taxon>
        <taxon>Chromadorea</taxon>
        <taxon>Rhabditida</taxon>
        <taxon>Rhabditina</taxon>
        <taxon>Rhabditomorpha</taxon>
        <taxon>Strongyloidea</taxon>
        <taxon>Metastrongylidae</taxon>
        <taxon>Parelaphostrongylus</taxon>
    </lineage>
</organism>
<keyword evidence="5 8" id="KW-0812">Transmembrane</keyword>
<dbReference type="GO" id="GO:0005315">
    <property type="term" value="F:phosphate transmembrane transporter activity"/>
    <property type="evidence" value="ECO:0007669"/>
    <property type="project" value="InterPro"/>
</dbReference>
<comment type="subcellular location">
    <subcellularLocation>
        <location evidence="1 8">Membrane</location>
        <topology evidence="1 8">Multi-pass membrane protein</topology>
    </subcellularLocation>
</comment>
<dbReference type="PANTHER" id="PTHR11101">
    <property type="entry name" value="PHOSPHATE TRANSPORTER"/>
    <property type="match status" value="1"/>
</dbReference>
<reference evidence="9" key="1">
    <citation type="submission" date="2021-06" db="EMBL/GenBank/DDBJ databases">
        <title>Parelaphostrongylus tenuis whole genome reference sequence.</title>
        <authorList>
            <person name="Garwood T.J."/>
            <person name="Larsen P.A."/>
            <person name="Fountain-Jones N.M."/>
            <person name="Garbe J.R."/>
            <person name="Macchietto M.G."/>
            <person name="Kania S.A."/>
            <person name="Gerhold R.W."/>
            <person name="Richards J.E."/>
            <person name="Wolf T.M."/>
        </authorList>
    </citation>
    <scope>NUCLEOTIDE SEQUENCE</scope>
    <source>
        <strain evidence="9">MNPRO001-30</strain>
        <tissue evidence="9">Meninges</tissue>
    </source>
</reference>
<dbReference type="GO" id="GO:0016020">
    <property type="term" value="C:membrane"/>
    <property type="evidence" value="ECO:0007669"/>
    <property type="project" value="UniProtKB-SubCell"/>
</dbReference>
<protein>
    <recommendedName>
        <fullName evidence="8">Phosphate transporter</fullName>
    </recommendedName>
</protein>
<keyword evidence="7 8" id="KW-0472">Membrane</keyword>
<feature type="transmembrane region" description="Helical" evidence="8">
    <location>
        <begin position="164"/>
        <end position="187"/>
    </location>
</feature>
<evidence type="ECO:0000313" key="10">
    <source>
        <dbReference type="Proteomes" id="UP001196413"/>
    </source>
</evidence>
<keyword evidence="6 8" id="KW-1133">Transmembrane helix</keyword>
<evidence type="ECO:0000256" key="4">
    <source>
        <dbReference type="ARBA" id="ARBA00022592"/>
    </source>
</evidence>
<evidence type="ECO:0000256" key="3">
    <source>
        <dbReference type="ARBA" id="ARBA00022448"/>
    </source>
</evidence>
<comment type="function">
    <text evidence="8">Sodium-phosphate symporter.</text>
</comment>
<dbReference type="InterPro" id="IPR001204">
    <property type="entry name" value="Phos_transporter"/>
</dbReference>
<comment type="caution">
    <text evidence="9">The sequence shown here is derived from an EMBL/GenBank/DDBJ whole genome shotgun (WGS) entry which is preliminary data.</text>
</comment>
<gene>
    <name evidence="9" type="ORF">KIN20_033286</name>
</gene>
<evidence type="ECO:0000256" key="8">
    <source>
        <dbReference type="RuleBase" id="RU363058"/>
    </source>
</evidence>
<dbReference type="EMBL" id="JAHQIW010006965">
    <property type="protein sequence ID" value="KAJ1371345.1"/>
    <property type="molecule type" value="Genomic_DNA"/>
</dbReference>
<keyword evidence="10" id="KW-1185">Reference proteome</keyword>
<feature type="transmembrane region" description="Helical" evidence="8">
    <location>
        <begin position="199"/>
        <end position="217"/>
    </location>
</feature>
<dbReference type="Pfam" id="PF01384">
    <property type="entry name" value="PHO4"/>
    <property type="match status" value="1"/>
</dbReference>
<proteinExistence type="inferred from homology"/>
<name>A0AAD5WIR1_PARTN</name>
<feature type="transmembrane region" description="Helical" evidence="8">
    <location>
        <begin position="23"/>
        <end position="43"/>
    </location>
</feature>
<sequence length="388" mass="42222">MDTFTETTLATSVILAENLRHSMLWALIVGVILAFLLGAGMGGNDVANAFGTSVGSGVLTVVKAYILASIFETLGAVLVGWSVTDTMRKGVVDVEQYIGNPKELMLGQIAILGGCASWLLMATLFRMPVSTTHSIVGATIGFSVVLRGFQGIRWMKIVNIVSSWVLSPVLSGTVSVILYIIVDISVLRRKHPLECGLRALPLFYFVCITFNAFMVTYDGSRLLNFDKIPIWGAVLISISCGLIAALFVQFISKPRIRRRIQESSAMRNVAFGPELEMGQARNGKKDLGGEVNCLREKSFLSWILPQSHRKDDEQTIKLFSTIQVFTACFAGFAHGANDVRFQSTSYCTEYSPSVWACGYLVIGLSGQLVQICPKSIQQAVSPSSLALP</sequence>
<evidence type="ECO:0000256" key="2">
    <source>
        <dbReference type="ARBA" id="ARBA00009916"/>
    </source>
</evidence>
<feature type="transmembrane region" description="Helical" evidence="8">
    <location>
        <begin position="104"/>
        <end position="125"/>
    </location>
</feature>
<dbReference type="GO" id="GO:0035435">
    <property type="term" value="P:phosphate ion transmembrane transport"/>
    <property type="evidence" value="ECO:0007669"/>
    <property type="project" value="TreeGrafter"/>
</dbReference>
<evidence type="ECO:0000256" key="6">
    <source>
        <dbReference type="ARBA" id="ARBA00022989"/>
    </source>
</evidence>
<dbReference type="PANTHER" id="PTHR11101:SF67">
    <property type="entry name" value="PHOSPHATE TRANSPORTER"/>
    <property type="match status" value="1"/>
</dbReference>
<evidence type="ECO:0000256" key="7">
    <source>
        <dbReference type="ARBA" id="ARBA00023136"/>
    </source>
</evidence>
<feature type="transmembrane region" description="Helical" evidence="8">
    <location>
        <begin position="229"/>
        <end position="251"/>
    </location>
</feature>
<comment type="similarity">
    <text evidence="2 8">Belongs to the inorganic phosphate transporter (PiT) (TC 2.A.20) family.</text>
</comment>
<keyword evidence="3 8" id="KW-0813">Transport</keyword>
<accession>A0AAD5WIR1</accession>
<evidence type="ECO:0000256" key="5">
    <source>
        <dbReference type="ARBA" id="ARBA00022692"/>
    </source>
</evidence>
<evidence type="ECO:0000256" key="1">
    <source>
        <dbReference type="ARBA" id="ARBA00004141"/>
    </source>
</evidence>
<feature type="transmembrane region" description="Helical" evidence="8">
    <location>
        <begin position="64"/>
        <end position="84"/>
    </location>
</feature>
<dbReference type="AlphaFoldDB" id="A0AAD5WIR1"/>
<evidence type="ECO:0000313" key="9">
    <source>
        <dbReference type="EMBL" id="KAJ1371345.1"/>
    </source>
</evidence>
<dbReference type="Proteomes" id="UP001196413">
    <property type="component" value="Unassembled WGS sequence"/>
</dbReference>
<keyword evidence="4 8" id="KW-0592">Phosphate transport</keyword>